<dbReference type="Pfam" id="PF21922">
    <property type="entry name" value="PBP_dimer_2"/>
    <property type="match status" value="1"/>
</dbReference>
<feature type="domain" description="Penicillin-binding protein transpeptidase" evidence="2">
    <location>
        <begin position="157"/>
        <end position="489"/>
    </location>
</feature>
<dbReference type="Gene3D" id="3.40.710.10">
    <property type="entry name" value="DD-peptidase/beta-lactamase superfamily"/>
    <property type="match status" value="1"/>
</dbReference>
<keyword evidence="5" id="KW-1185">Reference proteome</keyword>
<dbReference type="GO" id="GO:0005886">
    <property type="term" value="C:plasma membrane"/>
    <property type="evidence" value="ECO:0007669"/>
    <property type="project" value="TreeGrafter"/>
</dbReference>
<dbReference type="InterPro" id="IPR050515">
    <property type="entry name" value="Beta-lactam/transpept"/>
</dbReference>
<feature type="domain" description="Penicillin binding protein A dimerisation" evidence="3">
    <location>
        <begin position="52"/>
        <end position="134"/>
    </location>
</feature>
<dbReference type="GO" id="GO:0071972">
    <property type="term" value="F:peptidoglycan L,D-transpeptidase activity"/>
    <property type="evidence" value="ECO:0007669"/>
    <property type="project" value="TreeGrafter"/>
</dbReference>
<dbReference type="AlphaFoldDB" id="A0A0P4R0D8"/>
<evidence type="ECO:0000256" key="1">
    <source>
        <dbReference type="SAM" id="SignalP"/>
    </source>
</evidence>
<keyword evidence="1" id="KW-0732">Signal</keyword>
<dbReference type="Pfam" id="PF00905">
    <property type="entry name" value="Transpeptidase"/>
    <property type="match status" value="1"/>
</dbReference>
<dbReference type="InterPro" id="IPR012338">
    <property type="entry name" value="Beta-lactam/transpept-like"/>
</dbReference>
<proteinExistence type="predicted"/>
<dbReference type="GO" id="GO:0071555">
    <property type="term" value="P:cell wall organization"/>
    <property type="evidence" value="ECO:0007669"/>
    <property type="project" value="TreeGrafter"/>
</dbReference>
<dbReference type="GO" id="GO:0008658">
    <property type="term" value="F:penicillin binding"/>
    <property type="evidence" value="ECO:0007669"/>
    <property type="project" value="InterPro"/>
</dbReference>
<evidence type="ECO:0000313" key="4">
    <source>
        <dbReference type="EMBL" id="GAO06021.1"/>
    </source>
</evidence>
<feature type="signal peptide" evidence="1">
    <location>
        <begin position="1"/>
        <end position="31"/>
    </location>
</feature>
<comment type="caution">
    <text evidence="4">The sequence shown here is derived from an EMBL/GenBank/DDBJ whole genome shotgun (WGS) entry which is preliminary data.</text>
</comment>
<accession>A0A0P4R0D8</accession>
<dbReference type="PANTHER" id="PTHR30627:SF24">
    <property type="entry name" value="PENICILLIN-BINDING PROTEIN 4B"/>
    <property type="match status" value="1"/>
</dbReference>
<evidence type="ECO:0000259" key="2">
    <source>
        <dbReference type="Pfam" id="PF00905"/>
    </source>
</evidence>
<dbReference type="RefSeq" id="WP_042147828.1">
    <property type="nucleotide sequence ID" value="NZ_BBNO01000001.1"/>
</dbReference>
<sequence>MNRPLRHIAVFCGVLVLALLARATWVQFVQADELANDPHNRRVKIEAFSYPRGNIIVGGKPVTGSVATSGDFKYKRTYKDGPMYAPVTGFASQAQGTTFLEGIYNKVLSGKDDRLALKNAKDILTGEKPRGGDVITTIDPKAQKAAYKGLTDLNAKGAVVALDPRNGRVLALASTPSYDPSVFTGISNAEGRKFKALDSDKTKPLNNRALRETYPPGSTFKILTAAAALEHGVVSDINASSGAPAPYQLPQSTTKVGNDVAGAPCDKASLKTGMQWSCNNVFLDAALKVGKDKMRETAQKFGFNENVYDEDLGDLLATKSLYPEKLDKPQTALTGMGQGSLTSTPMQMAMVVAGLANDGKVMMPHLVDEVRGSDLSTLEKAEPKMMSQAVSADTAKKVQEMMEYTVNEGTAEKAAIDGVTVGGKTGTAQHGANVNDERPYAWFVSYAKQSDGSSPVAVAVFVDPSDMDIPRSEIAGGKLGGPIAKSVMEAVLNK</sequence>
<evidence type="ECO:0000313" key="5">
    <source>
        <dbReference type="Proteomes" id="UP000048965"/>
    </source>
</evidence>
<reference evidence="4 5" key="2">
    <citation type="journal article" date="2015" name="Stand. Genomic Sci.">
        <title>Draft genome sequence of marine-derived Streptomyces sp. TP-A0598, a producer of anti-MRSA antibiotic lydicamycins.</title>
        <authorList>
            <person name="Komaki H."/>
            <person name="Ichikawa N."/>
            <person name="Hosoyama A."/>
            <person name="Fujita N."/>
            <person name="Igarashi Y."/>
        </authorList>
    </citation>
    <scope>NUCLEOTIDE SEQUENCE [LARGE SCALE GENOMIC DNA]</scope>
    <source>
        <strain evidence="4 5">NBRC 110027</strain>
    </source>
</reference>
<feature type="chain" id="PRO_5006068280" evidence="1">
    <location>
        <begin position="32"/>
        <end position="494"/>
    </location>
</feature>
<dbReference type="OrthoDB" id="9766847at2"/>
<dbReference type="Proteomes" id="UP000048965">
    <property type="component" value="Unassembled WGS sequence"/>
</dbReference>
<dbReference type="PANTHER" id="PTHR30627">
    <property type="entry name" value="PEPTIDOGLYCAN D,D-TRANSPEPTIDASE"/>
    <property type="match status" value="1"/>
</dbReference>
<organism evidence="4 5">
    <name type="scientific">Streptomyces lydicamycinicus</name>
    <dbReference type="NCBI Taxonomy" id="1546107"/>
    <lineage>
        <taxon>Bacteria</taxon>
        <taxon>Bacillati</taxon>
        <taxon>Actinomycetota</taxon>
        <taxon>Actinomycetes</taxon>
        <taxon>Kitasatosporales</taxon>
        <taxon>Streptomycetaceae</taxon>
        <taxon>Streptomyces</taxon>
    </lineage>
</organism>
<evidence type="ECO:0000259" key="3">
    <source>
        <dbReference type="Pfam" id="PF21922"/>
    </source>
</evidence>
<name>A0A0P4R0D8_9ACTN</name>
<gene>
    <name evidence="4" type="ORF">TPA0598_01_03920</name>
</gene>
<dbReference type="SUPFAM" id="SSF56601">
    <property type="entry name" value="beta-lactamase/transpeptidase-like"/>
    <property type="match status" value="1"/>
</dbReference>
<dbReference type="InterPro" id="IPR054120">
    <property type="entry name" value="PBPA_dimer"/>
</dbReference>
<dbReference type="InterPro" id="IPR001460">
    <property type="entry name" value="PCN-bd_Tpept"/>
</dbReference>
<reference evidence="5" key="1">
    <citation type="submission" date="2014-09" db="EMBL/GenBank/DDBJ databases">
        <title>Whole genome shotgun sequence of Streptomyces sp. NBRC 110027.</title>
        <authorList>
            <person name="Komaki H."/>
            <person name="Ichikawa N."/>
            <person name="Katano-Makiyama Y."/>
            <person name="Hosoyama A."/>
            <person name="Hashimoto M."/>
            <person name="Uohara A."/>
            <person name="Kitahashi Y."/>
            <person name="Ohji S."/>
            <person name="Kimura A."/>
            <person name="Yamazoe A."/>
            <person name="Igarashi Y."/>
            <person name="Fujita N."/>
        </authorList>
    </citation>
    <scope>NUCLEOTIDE SEQUENCE [LARGE SCALE GENOMIC DNA]</scope>
    <source>
        <strain evidence="5">NBRC 110027</strain>
    </source>
</reference>
<dbReference type="Gene3D" id="3.90.1310.10">
    <property type="entry name" value="Penicillin-binding protein 2a (Domain 2)"/>
    <property type="match status" value="1"/>
</dbReference>
<dbReference type="EMBL" id="BBNO01000001">
    <property type="protein sequence ID" value="GAO06021.1"/>
    <property type="molecule type" value="Genomic_DNA"/>
</dbReference>
<protein>
    <submittedName>
        <fullName evidence="4">Putative penicillin-binding protein</fullName>
    </submittedName>
</protein>